<keyword evidence="8" id="KW-1185">Reference proteome</keyword>
<evidence type="ECO:0000313" key="8">
    <source>
        <dbReference type="Proteomes" id="UP000807504"/>
    </source>
</evidence>
<evidence type="ECO:0000256" key="1">
    <source>
        <dbReference type="ARBA" id="ARBA00004123"/>
    </source>
</evidence>
<reference evidence="7" key="1">
    <citation type="journal article" date="2020" name="bioRxiv">
        <title>Chromosome-level reference genome of the European wasp spider Argiope bruennichi: a resource for studies on range expansion and evolutionary adaptation.</title>
        <authorList>
            <person name="Sheffer M.M."/>
            <person name="Hoppe A."/>
            <person name="Krehenwinkel H."/>
            <person name="Uhl G."/>
            <person name="Kuss A.W."/>
            <person name="Jensen L."/>
            <person name="Jensen C."/>
            <person name="Gillespie R.G."/>
            <person name="Hoff K.J."/>
            <person name="Prost S."/>
        </authorList>
    </citation>
    <scope>NUCLEOTIDE SEQUENCE</scope>
</reference>
<evidence type="ECO:0000256" key="5">
    <source>
        <dbReference type="ARBA" id="ARBA00023242"/>
    </source>
</evidence>
<dbReference type="InterPro" id="IPR058766">
    <property type="entry name" value="HHH_XRCC3_RAD51B"/>
</dbReference>
<proteinExistence type="predicted"/>
<keyword evidence="4" id="KW-0233">DNA recombination</keyword>
<evidence type="ECO:0000256" key="4">
    <source>
        <dbReference type="ARBA" id="ARBA00023172"/>
    </source>
</evidence>
<organism evidence="7 8">
    <name type="scientific">Argiope bruennichi</name>
    <name type="common">Wasp spider</name>
    <name type="synonym">Aranea bruennichi</name>
    <dbReference type="NCBI Taxonomy" id="94029"/>
    <lineage>
        <taxon>Eukaryota</taxon>
        <taxon>Metazoa</taxon>
        <taxon>Ecdysozoa</taxon>
        <taxon>Arthropoda</taxon>
        <taxon>Chelicerata</taxon>
        <taxon>Arachnida</taxon>
        <taxon>Araneae</taxon>
        <taxon>Araneomorphae</taxon>
        <taxon>Entelegynae</taxon>
        <taxon>Araneoidea</taxon>
        <taxon>Araneidae</taxon>
        <taxon>Argiope</taxon>
    </lineage>
</organism>
<accession>A0A8T0F6T8</accession>
<comment type="subcellular location">
    <subcellularLocation>
        <location evidence="1">Nucleus</location>
    </subcellularLocation>
</comment>
<sequence length="80" mass="8804">MFSSAPLSKKQKLSNEIDDLSLHPELIHKLKQAKLCSLKAIMHLSHPEIQKTARVSASEAQNVLETVSEALLINKITSGN</sequence>
<protein>
    <recommendedName>
        <fullName evidence="6">XRCC3/RAD51 homolog 2 helix-hairpin-helix domain-containing protein</fullName>
    </recommendedName>
</protein>
<keyword evidence="2" id="KW-0227">DNA damage</keyword>
<dbReference type="Pfam" id="PF26169">
    <property type="entry name" value="HHH_XRCC3_RpoA"/>
    <property type="match status" value="1"/>
</dbReference>
<comment type="caution">
    <text evidence="7">The sequence shown here is derived from an EMBL/GenBank/DDBJ whole genome shotgun (WGS) entry which is preliminary data.</text>
</comment>
<dbReference type="AlphaFoldDB" id="A0A8T0F6T8"/>
<feature type="domain" description="XRCC3/RAD51 homolog 2 helix-hairpin-helix" evidence="6">
    <location>
        <begin position="17"/>
        <end position="71"/>
    </location>
</feature>
<evidence type="ECO:0000313" key="7">
    <source>
        <dbReference type="EMBL" id="KAF8786571.1"/>
    </source>
</evidence>
<dbReference type="Proteomes" id="UP000807504">
    <property type="component" value="Unassembled WGS sequence"/>
</dbReference>
<keyword evidence="3" id="KW-0238">DNA-binding</keyword>
<gene>
    <name evidence="7" type="ORF">HNY73_008267</name>
</gene>
<reference evidence="7" key="2">
    <citation type="submission" date="2020-06" db="EMBL/GenBank/DDBJ databases">
        <authorList>
            <person name="Sheffer M."/>
        </authorList>
    </citation>
    <scope>NUCLEOTIDE SEQUENCE</scope>
</reference>
<evidence type="ECO:0000259" key="6">
    <source>
        <dbReference type="Pfam" id="PF26169"/>
    </source>
</evidence>
<evidence type="ECO:0000256" key="3">
    <source>
        <dbReference type="ARBA" id="ARBA00023125"/>
    </source>
</evidence>
<keyword evidence="5" id="KW-0539">Nucleus</keyword>
<evidence type="ECO:0000256" key="2">
    <source>
        <dbReference type="ARBA" id="ARBA00022763"/>
    </source>
</evidence>
<name>A0A8T0F6T8_ARGBR</name>
<dbReference type="EMBL" id="JABXBU010000015">
    <property type="protein sequence ID" value="KAF8786571.1"/>
    <property type="molecule type" value="Genomic_DNA"/>
</dbReference>